<organism evidence="3 4">
    <name type="scientific">Rhodoblastus acidophilus</name>
    <name type="common">Rhodopseudomonas acidophila</name>
    <dbReference type="NCBI Taxonomy" id="1074"/>
    <lineage>
        <taxon>Bacteria</taxon>
        <taxon>Pseudomonadati</taxon>
        <taxon>Pseudomonadota</taxon>
        <taxon>Alphaproteobacteria</taxon>
        <taxon>Hyphomicrobiales</taxon>
        <taxon>Rhodoblastaceae</taxon>
        <taxon>Rhodoblastus</taxon>
    </lineage>
</organism>
<evidence type="ECO:0000313" key="4">
    <source>
        <dbReference type="Proteomes" id="UP000198418"/>
    </source>
</evidence>
<keyword evidence="4" id="KW-1185">Reference proteome</keyword>
<dbReference type="RefSeq" id="WP_088522640.1">
    <property type="nucleotide sequence ID" value="NZ_FYDG01000035.1"/>
</dbReference>
<dbReference type="PROSITE" id="PS51257">
    <property type="entry name" value="PROKAR_LIPOPROTEIN"/>
    <property type="match status" value="1"/>
</dbReference>
<dbReference type="AlphaFoldDB" id="A0A212SFS9"/>
<feature type="chain" id="PRO_5012962364" description="Lipoprotein" evidence="2">
    <location>
        <begin position="22"/>
        <end position="104"/>
    </location>
</feature>
<dbReference type="OrthoDB" id="7219630at2"/>
<evidence type="ECO:0008006" key="5">
    <source>
        <dbReference type="Google" id="ProtNLM"/>
    </source>
</evidence>
<name>A0A212SFS9_RHOAC</name>
<dbReference type="Proteomes" id="UP000198418">
    <property type="component" value="Unassembled WGS sequence"/>
</dbReference>
<evidence type="ECO:0000256" key="2">
    <source>
        <dbReference type="SAM" id="SignalP"/>
    </source>
</evidence>
<sequence length="104" mass="11041">MKLKYILLILPAAALSLTGCASPNLKKPDSYNASAAPPIHGFYYDPFAAYGSSNATWRPPVYDRQGTIVKPAEPASQGTRPDYEHSSWATGAAGGDANRPPGTF</sequence>
<evidence type="ECO:0000256" key="1">
    <source>
        <dbReference type="SAM" id="MobiDB-lite"/>
    </source>
</evidence>
<dbReference type="EMBL" id="FYDG01000035">
    <property type="protein sequence ID" value="SNB84383.1"/>
    <property type="molecule type" value="Genomic_DNA"/>
</dbReference>
<accession>A0A212SFS9</accession>
<evidence type="ECO:0000313" key="3">
    <source>
        <dbReference type="EMBL" id="SNB84383.1"/>
    </source>
</evidence>
<protein>
    <recommendedName>
        <fullName evidence="5">Lipoprotein</fullName>
    </recommendedName>
</protein>
<keyword evidence="2" id="KW-0732">Signal</keyword>
<feature type="region of interest" description="Disordered" evidence="1">
    <location>
        <begin position="70"/>
        <end position="104"/>
    </location>
</feature>
<proteinExistence type="predicted"/>
<feature type="signal peptide" evidence="2">
    <location>
        <begin position="1"/>
        <end position="21"/>
    </location>
</feature>
<reference evidence="4" key="1">
    <citation type="submission" date="2017-06" db="EMBL/GenBank/DDBJ databases">
        <authorList>
            <person name="Varghese N."/>
            <person name="Submissions S."/>
        </authorList>
    </citation>
    <scope>NUCLEOTIDE SEQUENCE [LARGE SCALE GENOMIC DNA]</scope>
    <source>
        <strain evidence="4">DSM 137</strain>
    </source>
</reference>
<gene>
    <name evidence="3" type="ORF">SAMN06265338_13517</name>
</gene>